<dbReference type="eggNOG" id="arCOG04608">
    <property type="taxonomic scope" value="Archaea"/>
</dbReference>
<evidence type="ECO:0000313" key="1">
    <source>
        <dbReference type="EMBL" id="CCQ36495.1"/>
    </source>
</evidence>
<dbReference type="KEGG" id="nmo:Nmlp_2327"/>
<dbReference type="HOGENOM" id="CLU_1773249_0_0_2"/>
<organism evidence="1 2">
    <name type="scientific">Natronomonas moolapensis (strain DSM 18674 / CECT 7526 / JCM 14361 / 8.8.11)</name>
    <dbReference type="NCBI Taxonomy" id="268739"/>
    <lineage>
        <taxon>Archaea</taxon>
        <taxon>Methanobacteriati</taxon>
        <taxon>Methanobacteriota</taxon>
        <taxon>Stenosarchaea group</taxon>
        <taxon>Halobacteria</taxon>
        <taxon>Halobacteriales</taxon>
        <taxon>Natronomonadaceae</taxon>
        <taxon>Natronomonas</taxon>
    </lineage>
</organism>
<evidence type="ECO:0000313" key="2">
    <source>
        <dbReference type="Proteomes" id="UP000011867"/>
    </source>
</evidence>
<proteinExistence type="predicted"/>
<dbReference type="EMBL" id="HF582854">
    <property type="protein sequence ID" value="CCQ36495.1"/>
    <property type="molecule type" value="Genomic_DNA"/>
</dbReference>
<dbReference type="AlphaFoldDB" id="M1XQP8"/>
<reference evidence="1 2" key="1">
    <citation type="journal article" date="2013" name="Genome Announc.">
        <title>Genome of the haloarchaeon Natronomonas moolapensis, a neutrophilic member of a previously haloalkaliphilic genus.</title>
        <authorList>
            <person name="Dyall-Smith M.L."/>
            <person name="Pfeiffer F."/>
            <person name="Oberwinkler T."/>
            <person name="Klee K."/>
            <person name="Rampp M."/>
            <person name="Palm P."/>
            <person name="Gross K."/>
            <person name="Schuster S.C."/>
            <person name="Oesterhelt D."/>
        </authorList>
    </citation>
    <scope>NUCLEOTIDE SEQUENCE [LARGE SCALE GENOMIC DNA]</scope>
    <source>
        <strain evidence="2">DSM 18674 / JCM 14361 / 8.8.11</strain>
    </source>
</reference>
<accession>M1XQP8</accession>
<dbReference type="Pfam" id="PF19109">
    <property type="entry name" value="DUF5796"/>
    <property type="match status" value="1"/>
</dbReference>
<dbReference type="Proteomes" id="UP000011867">
    <property type="component" value="Chromosome"/>
</dbReference>
<gene>
    <name evidence="1" type="ordered locus">Nmlp_2327</name>
</gene>
<dbReference type="GeneID" id="14652998"/>
<dbReference type="InterPro" id="IPR043814">
    <property type="entry name" value="DUF5796"/>
</dbReference>
<dbReference type="STRING" id="268739.Nmlp_2327"/>
<sequence length="156" mass="16788">MTERSDIAPETLHVGLDPEGVEVEYVDGRSVFYHGIPRKREGSVVCPPGRDVHVLVTSPDGTEGVMMYVNDRTTADGILESTGVGRIVLERDETASLFPGVDAENHGYRVEISADPDVARGRVFVFAEDETGEAAYELVADAGKKSDCDTEDGSDA</sequence>
<keyword evidence="2" id="KW-1185">Reference proteome</keyword>
<name>M1XQP8_NATM8</name>
<dbReference type="OrthoDB" id="156190at2157"/>
<protein>
    <submittedName>
        <fullName evidence="1">Uncharacterized protein</fullName>
    </submittedName>
</protein>
<dbReference type="RefSeq" id="WP_015409294.1">
    <property type="nucleotide sequence ID" value="NC_020388.1"/>
</dbReference>